<accession>A0A9W9WHU2</accession>
<keyword evidence="2" id="KW-1185">Reference proteome</keyword>
<dbReference type="AlphaFoldDB" id="A0A9W9WHU2"/>
<evidence type="ECO:0000313" key="1">
    <source>
        <dbReference type="EMBL" id="KAJ5462449.1"/>
    </source>
</evidence>
<comment type="caution">
    <text evidence="1">The sequence shown here is derived from an EMBL/GenBank/DDBJ whole genome shotgun (WGS) entry which is preliminary data.</text>
</comment>
<dbReference type="GO" id="GO:0016787">
    <property type="term" value="F:hydrolase activity"/>
    <property type="evidence" value="ECO:0007669"/>
    <property type="project" value="UniProtKB-KW"/>
</dbReference>
<dbReference type="GO" id="GO:0016740">
    <property type="term" value="F:transferase activity"/>
    <property type="evidence" value="ECO:0007669"/>
    <property type="project" value="UniProtKB-KW"/>
</dbReference>
<reference evidence="1" key="1">
    <citation type="submission" date="2022-12" db="EMBL/GenBank/DDBJ databases">
        <authorList>
            <person name="Petersen C."/>
        </authorList>
    </citation>
    <scope>NUCLEOTIDE SEQUENCE</scope>
    <source>
        <strain evidence="1">IBT 17660</strain>
    </source>
</reference>
<dbReference type="EMBL" id="JAPWDO010000007">
    <property type="protein sequence ID" value="KAJ5462449.1"/>
    <property type="molecule type" value="Genomic_DNA"/>
</dbReference>
<protein>
    <submittedName>
        <fullName evidence="1">Acyl transferase/acyl hydrolase/lysophospholipase</fullName>
    </submittedName>
</protein>
<sequence length="60" mass="6987">MNRRELGHATINIYLYSNIPFRDYIYKKTVVLAIIKDNIDTLLTLFKIYDSSAAFNNSTL</sequence>
<gene>
    <name evidence="1" type="ORF">N7530_010654</name>
</gene>
<proteinExistence type="predicted"/>
<dbReference type="Proteomes" id="UP001147760">
    <property type="component" value="Unassembled WGS sequence"/>
</dbReference>
<name>A0A9W9WHU2_9EURO</name>
<keyword evidence="1" id="KW-0808">Transferase</keyword>
<evidence type="ECO:0000313" key="2">
    <source>
        <dbReference type="Proteomes" id="UP001147760"/>
    </source>
</evidence>
<dbReference type="OrthoDB" id="5986190at2759"/>
<organism evidence="1 2">
    <name type="scientific">Penicillium desertorum</name>
    <dbReference type="NCBI Taxonomy" id="1303715"/>
    <lineage>
        <taxon>Eukaryota</taxon>
        <taxon>Fungi</taxon>
        <taxon>Dikarya</taxon>
        <taxon>Ascomycota</taxon>
        <taxon>Pezizomycotina</taxon>
        <taxon>Eurotiomycetes</taxon>
        <taxon>Eurotiomycetidae</taxon>
        <taxon>Eurotiales</taxon>
        <taxon>Aspergillaceae</taxon>
        <taxon>Penicillium</taxon>
    </lineage>
</organism>
<keyword evidence="1" id="KW-0378">Hydrolase</keyword>
<reference evidence="1" key="2">
    <citation type="journal article" date="2023" name="IMA Fungus">
        <title>Comparative genomic study of the Penicillium genus elucidates a diverse pangenome and 15 lateral gene transfer events.</title>
        <authorList>
            <person name="Petersen C."/>
            <person name="Sorensen T."/>
            <person name="Nielsen M.R."/>
            <person name="Sondergaard T.E."/>
            <person name="Sorensen J.L."/>
            <person name="Fitzpatrick D.A."/>
            <person name="Frisvad J.C."/>
            <person name="Nielsen K.L."/>
        </authorList>
    </citation>
    <scope>NUCLEOTIDE SEQUENCE</scope>
    <source>
        <strain evidence="1">IBT 17660</strain>
    </source>
</reference>